<evidence type="ECO:0000313" key="3">
    <source>
        <dbReference type="Proteomes" id="UP000001551"/>
    </source>
</evidence>
<dbReference type="HOGENOM" id="CLU_791658_0_0_9"/>
<reference evidence="2 3" key="1">
    <citation type="submission" date="2010-12" db="EMBL/GenBank/DDBJ databases">
        <title>Complete sequence of Ethanoligenens harbinense YUAN-3.</title>
        <authorList>
            <person name="Lucas S."/>
            <person name="Copeland A."/>
            <person name="Lapidus A."/>
            <person name="Cheng J.-F."/>
            <person name="Bruce D."/>
            <person name="Goodwin L."/>
            <person name="Pitluck S."/>
            <person name="Chertkov O."/>
            <person name="Misra M."/>
            <person name="Detter J.C."/>
            <person name="Han C."/>
            <person name="Tapia R."/>
            <person name="Land M."/>
            <person name="Hauser L."/>
            <person name="Jeffries C."/>
            <person name="Kyrpides N."/>
            <person name="Ivanova N."/>
            <person name="Mikhailova N."/>
            <person name="Wang A."/>
            <person name="Mouttaki H."/>
            <person name="He Z."/>
            <person name="Zhou J."/>
            <person name="Hemme C.L."/>
            <person name="Woyke T."/>
        </authorList>
    </citation>
    <scope>NUCLEOTIDE SEQUENCE [LARGE SCALE GENOMIC DNA]</scope>
    <source>
        <strain evidence="3">DSM 18485 / JCM 12961 / CGMCC 1.5033 / YUAN-3</strain>
    </source>
</reference>
<proteinExistence type="predicted"/>
<dbReference type="KEGG" id="eha:Ethha_0627"/>
<dbReference type="AlphaFoldDB" id="E6U9T4"/>
<accession>E6U9T4</accession>
<dbReference type="InterPro" id="IPR007160">
    <property type="entry name" value="DUF362"/>
</dbReference>
<dbReference type="Proteomes" id="UP000001551">
    <property type="component" value="Chromosome"/>
</dbReference>
<dbReference type="eggNOG" id="COG2006">
    <property type="taxonomic scope" value="Bacteria"/>
</dbReference>
<dbReference type="RefSeq" id="WP_013484572.1">
    <property type="nucleotide sequence ID" value="NC_014828.1"/>
</dbReference>
<keyword evidence="3" id="KW-1185">Reference proteome</keyword>
<dbReference type="STRING" id="663278.Ethha_0627"/>
<evidence type="ECO:0000313" key="2">
    <source>
        <dbReference type="EMBL" id="ADU26200.1"/>
    </source>
</evidence>
<evidence type="ECO:0000259" key="1">
    <source>
        <dbReference type="Pfam" id="PF04015"/>
    </source>
</evidence>
<protein>
    <recommendedName>
        <fullName evidence="1">DUF362 domain-containing protein</fullName>
    </recommendedName>
</protein>
<dbReference type="EMBL" id="CP002400">
    <property type="protein sequence ID" value="ADU26200.1"/>
    <property type="molecule type" value="Genomic_DNA"/>
</dbReference>
<organism evidence="2 3">
    <name type="scientific">Ethanoligenens harbinense (strain DSM 18485 / JCM 12961 / CGMCC 1.5033 / YUAN-3)</name>
    <dbReference type="NCBI Taxonomy" id="663278"/>
    <lineage>
        <taxon>Bacteria</taxon>
        <taxon>Bacillati</taxon>
        <taxon>Bacillota</taxon>
        <taxon>Clostridia</taxon>
        <taxon>Eubacteriales</taxon>
        <taxon>Oscillospiraceae</taxon>
        <taxon>Ethanoligenens</taxon>
    </lineage>
</organism>
<dbReference type="Pfam" id="PF04015">
    <property type="entry name" value="DUF362"/>
    <property type="match status" value="1"/>
</dbReference>
<gene>
    <name evidence="2" type="ordered locus">Ethha_0627</name>
</gene>
<sequence length="350" mass="39599">MGVLIEKVDDLQEVENIVENIVESYTRNLAQESKIIIKPNICAPFSPESGVTTHHEIIKGALNALSRFKNVYIVESDTTSSDFKDNIKVWNPSFLSDYPNTSLVNLSEEKTSTRKIKGLEKEYNIDFADLLKNFDYLINIPVLKAHIYAKISVGMKNLFGLLSVKNKSQYHLYIHDLLVALLKEFRPNLTIVDGIQALEGQGPIFGNPVGAGIFMTGDNVVEVDYIASKFIGVDPFSVKYLKNAIETQMGHSIHNIEVSGNYPTVKNFKTYPTLIYQISYILLKHPKSDVNSILRLMDVPEQTKRNTPKLLQGLCEIGMISFDKNTDGYEISKKEDFIKLFPETKHIFKN</sequence>
<name>E6U9T4_ETHHY</name>
<feature type="domain" description="DUF362" evidence="1">
    <location>
        <begin position="35"/>
        <end position="228"/>
    </location>
</feature>